<feature type="transmembrane region" description="Helical" evidence="1">
    <location>
        <begin position="94"/>
        <end position="114"/>
    </location>
</feature>
<feature type="transmembrane region" description="Helical" evidence="1">
    <location>
        <begin position="66"/>
        <end position="82"/>
    </location>
</feature>
<proteinExistence type="predicted"/>
<keyword evidence="1" id="KW-0812">Transmembrane</keyword>
<dbReference type="RefSeq" id="WP_118493604.1">
    <property type="nucleotide sequence ID" value="NZ_LR812090.1"/>
</dbReference>
<evidence type="ECO:0000313" key="2">
    <source>
        <dbReference type="EMBL" id="CAB9494567.1"/>
    </source>
</evidence>
<protein>
    <recommendedName>
        <fullName evidence="4">VanZ like family protein</fullName>
    </recommendedName>
</protein>
<reference evidence="2 3" key="1">
    <citation type="submission" date="2020-06" db="EMBL/GenBank/DDBJ databases">
        <authorList>
            <person name="Duchaud E."/>
        </authorList>
    </citation>
    <scope>NUCLEOTIDE SEQUENCE [LARGE SCALE GENOMIC DNA]</scope>
    <source>
        <strain evidence="2">Alteromonas fortis</strain>
    </source>
</reference>
<evidence type="ECO:0000256" key="1">
    <source>
        <dbReference type="SAM" id="Phobius"/>
    </source>
</evidence>
<keyword evidence="1" id="KW-0472">Membrane</keyword>
<name>A0A6T9Y0D2_ALTMA</name>
<accession>A0A6T9Y0D2</accession>
<dbReference type="Proteomes" id="UP000509458">
    <property type="component" value="Chromosome"/>
</dbReference>
<gene>
    <name evidence="2" type="ORF">ALFOR1_31562</name>
</gene>
<dbReference type="EMBL" id="LR812090">
    <property type="protein sequence ID" value="CAB9494567.1"/>
    <property type="molecule type" value="Genomic_DNA"/>
</dbReference>
<evidence type="ECO:0008006" key="4">
    <source>
        <dbReference type="Google" id="ProtNLM"/>
    </source>
</evidence>
<sequence length="120" mass="13764">MNYKAFLVACVCLPCAIYSDGFVEQYRSSVSENILLSTALYSMPNFISVFFVSLPFMFTRYAFKKILLGLILGTIVYEFMQAKLDWGTTDYMDIVFTILAGLILVLIYKSLIYMKVLQNE</sequence>
<dbReference type="AlphaFoldDB" id="A0A6T9Y0D2"/>
<keyword evidence="1" id="KW-1133">Transmembrane helix</keyword>
<feature type="transmembrane region" description="Helical" evidence="1">
    <location>
        <begin position="35"/>
        <end position="54"/>
    </location>
</feature>
<organism evidence="2 3">
    <name type="scientific">Alteromonas macleodii</name>
    <name type="common">Pseudoalteromonas macleodii</name>
    <dbReference type="NCBI Taxonomy" id="28108"/>
    <lineage>
        <taxon>Bacteria</taxon>
        <taxon>Pseudomonadati</taxon>
        <taxon>Pseudomonadota</taxon>
        <taxon>Gammaproteobacteria</taxon>
        <taxon>Alteromonadales</taxon>
        <taxon>Alteromonadaceae</taxon>
        <taxon>Alteromonas/Salinimonas group</taxon>
        <taxon>Alteromonas</taxon>
    </lineage>
</organism>
<evidence type="ECO:0000313" key="3">
    <source>
        <dbReference type="Proteomes" id="UP000509458"/>
    </source>
</evidence>